<dbReference type="PANTHER" id="PTHR46211">
    <property type="entry name" value="GLYCEROPHOSPHORYL DIESTER PHOSPHODIESTERASE"/>
    <property type="match status" value="1"/>
</dbReference>
<sequence>MDVHVARGGTPVLLHDDSPYLREYCYEQLNDLAVRTLLSPAYAEHEIVTLEQLLRVSEWMNMLLNLDLKSAAAIEPAAELVRRFGAQNRIFFTGTTDSMTERFPDINVMFNTPDALHLGQRQRYDEFADAVCREAQLGGYRGLNMEASTCRQVVVDRAHAAGLLVWAYTVNERSEMERLLAMGVDAITTRKPERLLKIIEASKNV</sequence>
<dbReference type="OrthoDB" id="384721at2"/>
<comment type="caution">
    <text evidence="2">The sequence shown here is derived from an EMBL/GenBank/DDBJ whole genome shotgun (WGS) entry which is preliminary data.</text>
</comment>
<dbReference type="CDD" id="cd08556">
    <property type="entry name" value="GDPD"/>
    <property type="match status" value="1"/>
</dbReference>
<feature type="domain" description="GP-PDE" evidence="1">
    <location>
        <begin position="1"/>
        <end position="199"/>
    </location>
</feature>
<reference evidence="2 3" key="1">
    <citation type="submission" date="2020-01" db="EMBL/GenBank/DDBJ databases">
        <title>Paenibacillus soybeanensis sp. nov. isolated from the nodules of soybean (Glycine max(L.) Merr).</title>
        <authorList>
            <person name="Wang H."/>
        </authorList>
    </citation>
    <scope>NUCLEOTIDE SEQUENCE [LARGE SCALE GENOMIC DNA]</scope>
    <source>
        <strain evidence="2 3">DSM 23054</strain>
    </source>
</reference>
<dbReference type="Proteomes" id="UP000558113">
    <property type="component" value="Unassembled WGS sequence"/>
</dbReference>
<dbReference type="GO" id="GO:0008081">
    <property type="term" value="F:phosphoric diester hydrolase activity"/>
    <property type="evidence" value="ECO:0007669"/>
    <property type="project" value="InterPro"/>
</dbReference>
<dbReference type="PROSITE" id="PS51704">
    <property type="entry name" value="GP_PDE"/>
    <property type="match status" value="1"/>
</dbReference>
<accession>A0A7X5BXH2</accession>
<dbReference type="AlphaFoldDB" id="A0A7X5BXH2"/>
<keyword evidence="3" id="KW-1185">Reference proteome</keyword>
<dbReference type="InterPro" id="IPR030395">
    <property type="entry name" value="GP_PDE_dom"/>
</dbReference>
<evidence type="ECO:0000259" key="1">
    <source>
        <dbReference type="PROSITE" id="PS51704"/>
    </source>
</evidence>
<evidence type="ECO:0000313" key="3">
    <source>
        <dbReference type="Proteomes" id="UP000558113"/>
    </source>
</evidence>
<dbReference type="EMBL" id="JAAAMU010000002">
    <property type="protein sequence ID" value="NBC68401.1"/>
    <property type="molecule type" value="Genomic_DNA"/>
</dbReference>
<organism evidence="2 3">
    <name type="scientific">Paenibacillus sacheonensis</name>
    <dbReference type="NCBI Taxonomy" id="742054"/>
    <lineage>
        <taxon>Bacteria</taxon>
        <taxon>Bacillati</taxon>
        <taxon>Bacillota</taxon>
        <taxon>Bacilli</taxon>
        <taxon>Bacillales</taxon>
        <taxon>Paenibacillaceae</taxon>
        <taxon>Paenibacillus</taxon>
    </lineage>
</organism>
<gene>
    <name evidence="2" type="ORF">GT003_05265</name>
</gene>
<dbReference type="Pfam" id="PF03009">
    <property type="entry name" value="GDPD"/>
    <property type="match status" value="1"/>
</dbReference>
<evidence type="ECO:0000313" key="2">
    <source>
        <dbReference type="EMBL" id="NBC68401.1"/>
    </source>
</evidence>
<proteinExistence type="predicted"/>
<dbReference type="PANTHER" id="PTHR46211:SF14">
    <property type="entry name" value="GLYCEROPHOSPHODIESTER PHOSPHODIESTERASE"/>
    <property type="match status" value="1"/>
</dbReference>
<protein>
    <submittedName>
        <fullName evidence="2">Glycerophosphodiester phosphodiesterase</fullName>
    </submittedName>
</protein>
<dbReference type="Gene3D" id="3.20.20.190">
    <property type="entry name" value="Phosphatidylinositol (PI) phosphodiesterase"/>
    <property type="match status" value="1"/>
</dbReference>
<name>A0A7X5BXH2_9BACL</name>
<dbReference type="SUPFAM" id="SSF51695">
    <property type="entry name" value="PLC-like phosphodiesterases"/>
    <property type="match status" value="1"/>
</dbReference>
<dbReference type="GO" id="GO:0006629">
    <property type="term" value="P:lipid metabolic process"/>
    <property type="evidence" value="ECO:0007669"/>
    <property type="project" value="InterPro"/>
</dbReference>
<dbReference type="InterPro" id="IPR017946">
    <property type="entry name" value="PLC-like_Pdiesterase_TIM-brl"/>
</dbReference>
<dbReference type="RefSeq" id="WP_161695144.1">
    <property type="nucleotide sequence ID" value="NZ_JAAAMU010000002.1"/>
</dbReference>